<comment type="caution">
    <text evidence="2">The sequence shown here is derived from an EMBL/GenBank/DDBJ whole genome shotgun (WGS) entry which is preliminary data.</text>
</comment>
<evidence type="ECO:0000313" key="2">
    <source>
        <dbReference type="EMBL" id="GAN37944.1"/>
    </source>
</evidence>
<dbReference type="EMBL" id="BAYM01000387">
    <property type="protein sequence ID" value="GAN37944.1"/>
    <property type="molecule type" value="Genomic_DNA"/>
</dbReference>
<feature type="transmembrane region" description="Helical" evidence="1">
    <location>
        <begin position="92"/>
        <end position="118"/>
    </location>
</feature>
<feature type="transmembrane region" description="Helical" evidence="1">
    <location>
        <begin position="7"/>
        <end position="28"/>
    </location>
</feature>
<protein>
    <recommendedName>
        <fullName evidence="4">DUF3021 domain-containing protein</fullName>
    </recommendedName>
</protein>
<keyword evidence="1" id="KW-0472">Membrane</keyword>
<dbReference type="Pfam" id="PF11457">
    <property type="entry name" value="DUF3021"/>
    <property type="match status" value="1"/>
</dbReference>
<evidence type="ECO:0000256" key="1">
    <source>
        <dbReference type="SAM" id="Phobius"/>
    </source>
</evidence>
<dbReference type="Proteomes" id="UP000032552">
    <property type="component" value="Unassembled WGS sequence"/>
</dbReference>
<gene>
    <name evidence="2" type="ORF">LC0644_2533</name>
</gene>
<feature type="transmembrane region" description="Helical" evidence="1">
    <location>
        <begin position="40"/>
        <end position="59"/>
    </location>
</feature>
<reference evidence="3" key="1">
    <citation type="submission" date="2014-05" db="EMBL/GenBank/DDBJ databases">
        <title>Whole genome sequencing of Lactobacillus casei NRIC0644.</title>
        <authorList>
            <person name="Atarashi H."/>
            <person name="Yoshida Y."/>
            <person name="Fujimura S."/>
            <person name="Tanaka N."/>
            <person name="Shiwa Y."/>
            <person name="Yoshikawa H."/>
            <person name="Okada S."/>
            <person name="Nakagawa J."/>
        </authorList>
    </citation>
    <scope>NUCLEOTIDE SEQUENCE [LARGE SCALE GENOMIC DNA]</scope>
    <source>
        <strain evidence="3">NRIC0644</strain>
    </source>
</reference>
<evidence type="ECO:0008006" key="4">
    <source>
        <dbReference type="Google" id="ProtNLM"/>
    </source>
</evidence>
<accession>A0A0C9Q0J7</accession>
<name>A0A0C9Q0J7_LACPA</name>
<organism evidence="2 3">
    <name type="scientific">Lacticaseibacillus paracasei NRIC 0644</name>
    <dbReference type="NCBI Taxonomy" id="1435038"/>
    <lineage>
        <taxon>Bacteria</taxon>
        <taxon>Bacillati</taxon>
        <taxon>Bacillota</taxon>
        <taxon>Bacilli</taxon>
        <taxon>Lactobacillales</taxon>
        <taxon>Lactobacillaceae</taxon>
        <taxon>Lacticaseibacillus</taxon>
    </lineage>
</organism>
<keyword evidence="1" id="KW-0812">Transmembrane</keyword>
<keyword evidence="1" id="KW-1133">Transmembrane helix</keyword>
<dbReference type="InterPro" id="IPR021560">
    <property type="entry name" value="DUF3021"/>
</dbReference>
<dbReference type="AlphaFoldDB" id="A0A0C9Q0J7"/>
<feature type="transmembrane region" description="Helical" evidence="1">
    <location>
        <begin position="66"/>
        <end position="86"/>
    </location>
</feature>
<dbReference type="RefSeq" id="WP_003577939.1">
    <property type="nucleotide sequence ID" value="NZ_BAYM01000387.1"/>
</dbReference>
<evidence type="ECO:0000313" key="3">
    <source>
        <dbReference type="Proteomes" id="UP000032552"/>
    </source>
</evidence>
<sequence length="135" mass="15246">MRIAKQLLTEAVIGIMIGATVYLTTLMLHLDTINPTPRSIAGLFIMSAVIGILSSIFDLDWLSLPVAYGTHFISTFLVVLATNYLMGWQFLIGSALTSFIISFIVIYAFIWIALYLSWRVTARKMTRILKKRLKK</sequence>
<proteinExistence type="predicted"/>